<feature type="non-terminal residue" evidence="2">
    <location>
        <position position="1"/>
    </location>
</feature>
<feature type="compositionally biased region" description="Acidic residues" evidence="1">
    <location>
        <begin position="1"/>
        <end position="12"/>
    </location>
</feature>
<feature type="compositionally biased region" description="Polar residues" evidence="1">
    <location>
        <begin position="23"/>
        <end position="62"/>
    </location>
</feature>
<dbReference type="Proteomes" id="UP001529510">
    <property type="component" value="Unassembled WGS sequence"/>
</dbReference>
<dbReference type="EMBL" id="JAMKFB020000005">
    <property type="protein sequence ID" value="KAL0193800.1"/>
    <property type="molecule type" value="Genomic_DNA"/>
</dbReference>
<gene>
    <name evidence="2" type="ORF">M9458_012096</name>
</gene>
<dbReference type="AlphaFoldDB" id="A0ABD0R5J7"/>
<evidence type="ECO:0000256" key="1">
    <source>
        <dbReference type="SAM" id="MobiDB-lite"/>
    </source>
</evidence>
<keyword evidence="3" id="KW-1185">Reference proteome</keyword>
<evidence type="ECO:0000313" key="2">
    <source>
        <dbReference type="EMBL" id="KAL0193800.1"/>
    </source>
</evidence>
<name>A0ABD0R5J7_CIRMR</name>
<organism evidence="2 3">
    <name type="scientific">Cirrhinus mrigala</name>
    <name type="common">Mrigala</name>
    <dbReference type="NCBI Taxonomy" id="683832"/>
    <lineage>
        <taxon>Eukaryota</taxon>
        <taxon>Metazoa</taxon>
        <taxon>Chordata</taxon>
        <taxon>Craniata</taxon>
        <taxon>Vertebrata</taxon>
        <taxon>Euteleostomi</taxon>
        <taxon>Actinopterygii</taxon>
        <taxon>Neopterygii</taxon>
        <taxon>Teleostei</taxon>
        <taxon>Ostariophysi</taxon>
        <taxon>Cypriniformes</taxon>
        <taxon>Cyprinidae</taxon>
        <taxon>Labeoninae</taxon>
        <taxon>Labeonini</taxon>
        <taxon>Cirrhinus</taxon>
    </lineage>
</organism>
<reference evidence="2 3" key="1">
    <citation type="submission" date="2024-05" db="EMBL/GenBank/DDBJ databases">
        <title>Genome sequencing and assembly of Indian major carp, Cirrhinus mrigala (Hamilton, 1822).</title>
        <authorList>
            <person name="Mohindra V."/>
            <person name="Chowdhury L.M."/>
            <person name="Lal K."/>
            <person name="Jena J.K."/>
        </authorList>
    </citation>
    <scope>NUCLEOTIDE SEQUENCE [LARGE SCALE GENOMIC DNA]</scope>
    <source>
        <strain evidence="2">CM1030</strain>
        <tissue evidence="2">Blood</tissue>
    </source>
</reference>
<comment type="caution">
    <text evidence="2">The sequence shown here is derived from an EMBL/GenBank/DDBJ whole genome shotgun (WGS) entry which is preliminary data.</text>
</comment>
<evidence type="ECO:0000313" key="3">
    <source>
        <dbReference type="Proteomes" id="UP001529510"/>
    </source>
</evidence>
<feature type="compositionally biased region" description="Basic and acidic residues" evidence="1">
    <location>
        <begin position="78"/>
        <end position="95"/>
    </location>
</feature>
<protein>
    <submittedName>
        <fullName evidence="2">Uncharacterized protein</fullName>
    </submittedName>
</protein>
<feature type="non-terminal residue" evidence="2">
    <location>
        <position position="95"/>
    </location>
</feature>
<feature type="region of interest" description="Disordered" evidence="1">
    <location>
        <begin position="1"/>
        <end position="95"/>
    </location>
</feature>
<proteinExistence type="predicted"/>
<feature type="compositionally biased region" description="Basic and acidic residues" evidence="1">
    <location>
        <begin position="13"/>
        <end position="22"/>
    </location>
</feature>
<accession>A0ABD0R5J7</accession>
<sequence>VFESVEEVEQIESEPKSEDTKQVSKISNGTPQNGTSSPDSGLPSSRNFSVTSGQSDSLSTEDSGIHDPSLKAQPQLVSKERFASASAEEGKVTEE</sequence>